<name>A0A397H5F7_9GLOM</name>
<organism evidence="1 2">
    <name type="scientific">Diversispora epigaea</name>
    <dbReference type="NCBI Taxonomy" id="1348612"/>
    <lineage>
        <taxon>Eukaryota</taxon>
        <taxon>Fungi</taxon>
        <taxon>Fungi incertae sedis</taxon>
        <taxon>Mucoromycota</taxon>
        <taxon>Glomeromycotina</taxon>
        <taxon>Glomeromycetes</taxon>
        <taxon>Diversisporales</taxon>
        <taxon>Diversisporaceae</taxon>
        <taxon>Diversispora</taxon>
    </lineage>
</organism>
<sequence>MSGTLFLQWRDLYDETQGNKRNFEVIDQQIHLGYKSCKHIISVSLTGYINISRASFAALLENRRGCGRQQWCDL</sequence>
<keyword evidence="2" id="KW-1185">Reference proteome</keyword>
<gene>
    <name evidence="1" type="ORF">Glove_374g62</name>
</gene>
<evidence type="ECO:0000313" key="2">
    <source>
        <dbReference type="Proteomes" id="UP000266861"/>
    </source>
</evidence>
<accession>A0A397H5F7</accession>
<dbReference type="AlphaFoldDB" id="A0A397H5F7"/>
<protein>
    <submittedName>
        <fullName evidence="1">Uncharacterized protein</fullName>
    </submittedName>
</protein>
<dbReference type="Proteomes" id="UP000266861">
    <property type="component" value="Unassembled WGS sequence"/>
</dbReference>
<comment type="caution">
    <text evidence="1">The sequence shown here is derived from an EMBL/GenBank/DDBJ whole genome shotgun (WGS) entry which is preliminary data.</text>
</comment>
<proteinExistence type="predicted"/>
<dbReference type="EMBL" id="PQFF01000337">
    <property type="protein sequence ID" value="RHZ58311.1"/>
    <property type="molecule type" value="Genomic_DNA"/>
</dbReference>
<reference evidence="1 2" key="1">
    <citation type="submission" date="2018-08" db="EMBL/GenBank/DDBJ databases">
        <title>Genome and evolution of the arbuscular mycorrhizal fungus Diversispora epigaea (formerly Glomus versiforme) and its bacterial endosymbionts.</title>
        <authorList>
            <person name="Sun X."/>
            <person name="Fei Z."/>
            <person name="Harrison M."/>
        </authorList>
    </citation>
    <scope>NUCLEOTIDE SEQUENCE [LARGE SCALE GENOMIC DNA]</scope>
    <source>
        <strain evidence="1 2">IT104</strain>
    </source>
</reference>
<evidence type="ECO:0000313" key="1">
    <source>
        <dbReference type="EMBL" id="RHZ58311.1"/>
    </source>
</evidence>